<name>A0A9D6V0J7_9BACT</name>
<dbReference type="AlphaFoldDB" id="A0A9D6V0J7"/>
<sequence length="173" mass="20886">MPKEDIYWVHPASFTYRLDRPEKPLETLWTARKGWGYIKRRDLWIEKHCTLDELVHSGYEELKPADHQSVRICPYCRMFISDIPGSLVNKHLLQCKGGGENWLALEDAIIHGIRVRQYENKILALKLREQQEMEENEKRERFDRIREDAQTRQLSKDRKKRLRQETKEELKNR</sequence>
<protein>
    <submittedName>
        <fullName evidence="2">Uncharacterized protein</fullName>
    </submittedName>
</protein>
<gene>
    <name evidence="2" type="ORF">HY912_03145</name>
</gene>
<evidence type="ECO:0000313" key="2">
    <source>
        <dbReference type="EMBL" id="MBI5248469.1"/>
    </source>
</evidence>
<feature type="compositionally biased region" description="Basic and acidic residues" evidence="1">
    <location>
        <begin position="163"/>
        <end position="173"/>
    </location>
</feature>
<feature type="compositionally biased region" description="Basic and acidic residues" evidence="1">
    <location>
        <begin position="132"/>
        <end position="156"/>
    </location>
</feature>
<feature type="region of interest" description="Disordered" evidence="1">
    <location>
        <begin position="132"/>
        <end position="173"/>
    </location>
</feature>
<organism evidence="2 3">
    <name type="scientific">Desulfomonile tiedjei</name>
    <dbReference type="NCBI Taxonomy" id="2358"/>
    <lineage>
        <taxon>Bacteria</taxon>
        <taxon>Pseudomonadati</taxon>
        <taxon>Thermodesulfobacteriota</taxon>
        <taxon>Desulfomonilia</taxon>
        <taxon>Desulfomonilales</taxon>
        <taxon>Desulfomonilaceae</taxon>
        <taxon>Desulfomonile</taxon>
    </lineage>
</organism>
<dbReference type="EMBL" id="JACRDE010000094">
    <property type="protein sequence ID" value="MBI5248469.1"/>
    <property type="molecule type" value="Genomic_DNA"/>
</dbReference>
<reference evidence="2" key="1">
    <citation type="submission" date="2020-07" db="EMBL/GenBank/DDBJ databases">
        <title>Huge and variable diversity of episymbiotic CPR bacteria and DPANN archaea in groundwater ecosystems.</title>
        <authorList>
            <person name="He C.Y."/>
            <person name="Keren R."/>
            <person name="Whittaker M."/>
            <person name="Farag I.F."/>
            <person name="Doudna J."/>
            <person name="Cate J.H.D."/>
            <person name="Banfield J.F."/>
        </authorList>
    </citation>
    <scope>NUCLEOTIDE SEQUENCE</scope>
    <source>
        <strain evidence="2">NC_groundwater_1664_Pr3_B-0.1um_52_9</strain>
    </source>
</reference>
<evidence type="ECO:0000256" key="1">
    <source>
        <dbReference type="SAM" id="MobiDB-lite"/>
    </source>
</evidence>
<dbReference type="Proteomes" id="UP000807825">
    <property type="component" value="Unassembled WGS sequence"/>
</dbReference>
<evidence type="ECO:0000313" key="3">
    <source>
        <dbReference type="Proteomes" id="UP000807825"/>
    </source>
</evidence>
<accession>A0A9D6V0J7</accession>
<comment type="caution">
    <text evidence="2">The sequence shown here is derived from an EMBL/GenBank/DDBJ whole genome shotgun (WGS) entry which is preliminary data.</text>
</comment>
<proteinExistence type="predicted"/>